<dbReference type="EMBL" id="JFYZ01000053">
    <property type="protein sequence ID" value="EZP72193.1"/>
    <property type="molecule type" value="Genomic_DNA"/>
</dbReference>
<accession>A0A031JG06</accession>
<proteinExistence type="predicted"/>
<dbReference type="PATRIC" id="fig|158500.4.peg.5237"/>
<name>A0A031JG06_9SPHN</name>
<evidence type="ECO:0000256" key="2">
    <source>
        <dbReference type="SAM" id="Phobius"/>
    </source>
</evidence>
<keyword evidence="2" id="KW-0472">Membrane</keyword>
<gene>
    <name evidence="3" type="ORF">BV97_05156</name>
</gene>
<dbReference type="AlphaFoldDB" id="A0A031JG06"/>
<dbReference type="eggNOG" id="ENOG50312BP">
    <property type="taxonomic scope" value="Bacteria"/>
</dbReference>
<evidence type="ECO:0008006" key="5">
    <source>
        <dbReference type="Google" id="ProtNLM"/>
    </source>
</evidence>
<evidence type="ECO:0000313" key="4">
    <source>
        <dbReference type="Proteomes" id="UP000024329"/>
    </source>
</evidence>
<feature type="transmembrane region" description="Helical" evidence="2">
    <location>
        <begin position="30"/>
        <end position="51"/>
    </location>
</feature>
<evidence type="ECO:0000313" key="3">
    <source>
        <dbReference type="EMBL" id="EZP72193.1"/>
    </source>
</evidence>
<reference evidence="3 4" key="1">
    <citation type="submission" date="2014-03" db="EMBL/GenBank/DDBJ databases">
        <title>Whole genome sequence of Novosphingobium resinovorum KF1.</title>
        <authorList>
            <person name="Gan H.M."/>
            <person name="Gan H.Y."/>
            <person name="Chew T.H."/>
            <person name="Savka M.A."/>
        </authorList>
    </citation>
    <scope>NUCLEOTIDE SEQUENCE [LARGE SCALE GENOMIC DNA]</scope>
    <source>
        <strain evidence="3 4">KF1</strain>
    </source>
</reference>
<dbReference type="Proteomes" id="UP000024329">
    <property type="component" value="Unassembled WGS sequence"/>
</dbReference>
<keyword evidence="2" id="KW-1133">Transmembrane helix</keyword>
<protein>
    <recommendedName>
        <fullName evidence="5">VWFA domain-containing protein</fullName>
    </recommendedName>
</protein>
<comment type="caution">
    <text evidence="3">The sequence shown here is derived from an EMBL/GenBank/DDBJ whole genome shotgun (WGS) entry which is preliminary data.</text>
</comment>
<organism evidence="3 4">
    <name type="scientific">Novosphingobium resinovorum</name>
    <dbReference type="NCBI Taxonomy" id="158500"/>
    <lineage>
        <taxon>Bacteria</taxon>
        <taxon>Pseudomonadati</taxon>
        <taxon>Pseudomonadota</taxon>
        <taxon>Alphaproteobacteria</taxon>
        <taxon>Sphingomonadales</taxon>
        <taxon>Sphingomonadaceae</taxon>
        <taxon>Novosphingobium</taxon>
    </lineage>
</organism>
<feature type="region of interest" description="Disordered" evidence="1">
    <location>
        <begin position="1"/>
        <end position="22"/>
    </location>
</feature>
<sequence>MTRLPRDRRPRRGRTKSAASARRDADSRSALFKILLVALVVIAFGTVYFVVASSKQDLDENTRCPSKVTSVTVLLVDVTDPMNTPQRQDFSNQLTKLKNSIPRYGQLMVAKVDATKDSLLTPVITRCNPGTANDVSAATGDPDATQKDWEENFDKPLTEAFERIATASNADQSPILESIQSVALTQLQKPGQEAIPKRLVVASDLLQNTGDVSFYRGLPDAREFVDGATFRRLRTDLRGVDVELWMLERSDAASTQPRSLADLWDNIIGAEGGTVRRIYNVSG</sequence>
<evidence type="ECO:0000256" key="1">
    <source>
        <dbReference type="SAM" id="MobiDB-lite"/>
    </source>
</evidence>
<keyword evidence="2" id="KW-0812">Transmembrane</keyword>